<dbReference type="AlphaFoldDB" id="A0A561UIY1"/>
<dbReference type="RefSeq" id="WP_211786207.1">
    <property type="nucleotide sequence ID" value="NZ_BAAAMZ010000015.1"/>
</dbReference>
<dbReference type="Proteomes" id="UP000317940">
    <property type="component" value="Unassembled WGS sequence"/>
</dbReference>
<feature type="region of interest" description="Disordered" evidence="1">
    <location>
        <begin position="68"/>
        <end position="93"/>
    </location>
</feature>
<evidence type="ECO:0000256" key="1">
    <source>
        <dbReference type="SAM" id="MobiDB-lite"/>
    </source>
</evidence>
<feature type="domain" description="eCIS core" evidence="2">
    <location>
        <begin position="106"/>
        <end position="177"/>
    </location>
</feature>
<feature type="compositionally biased region" description="Low complexity" evidence="1">
    <location>
        <begin position="292"/>
        <end position="320"/>
    </location>
</feature>
<protein>
    <submittedName>
        <fullName evidence="3">Uncharacterized protein DUF4157</fullName>
    </submittedName>
</protein>
<evidence type="ECO:0000259" key="2">
    <source>
        <dbReference type="Pfam" id="PF13699"/>
    </source>
</evidence>
<dbReference type="InterPro" id="IPR025295">
    <property type="entry name" value="eCIS_core_dom"/>
</dbReference>
<dbReference type="EMBL" id="VIWT01000001">
    <property type="protein sequence ID" value="TWF99299.1"/>
    <property type="molecule type" value="Genomic_DNA"/>
</dbReference>
<comment type="caution">
    <text evidence="3">The sequence shown here is derived from an EMBL/GenBank/DDBJ whole genome shotgun (WGS) entry which is preliminary data.</text>
</comment>
<feature type="compositionally biased region" description="Basic and acidic residues" evidence="1">
    <location>
        <begin position="1"/>
        <end position="10"/>
    </location>
</feature>
<reference evidence="3 4" key="1">
    <citation type="submission" date="2019-06" db="EMBL/GenBank/DDBJ databases">
        <title>Sequencing the genomes of 1000 actinobacteria strains.</title>
        <authorList>
            <person name="Klenk H.-P."/>
        </authorList>
    </citation>
    <scope>NUCLEOTIDE SEQUENCE [LARGE SCALE GENOMIC DNA]</scope>
    <source>
        <strain evidence="3 4">DSM 44826</strain>
    </source>
</reference>
<feature type="region of interest" description="Disordered" evidence="1">
    <location>
        <begin position="259"/>
        <end position="326"/>
    </location>
</feature>
<accession>A0A561UIY1</accession>
<feature type="region of interest" description="Disordered" evidence="1">
    <location>
        <begin position="1"/>
        <end position="38"/>
    </location>
</feature>
<evidence type="ECO:0000313" key="3">
    <source>
        <dbReference type="EMBL" id="TWF99299.1"/>
    </source>
</evidence>
<keyword evidence="4" id="KW-1185">Reference proteome</keyword>
<sequence length="559" mass="59205">MRAQDPHPSTERPPAPLPIHNSSAVEQSPAPPSALSPSVLSPSALLGLQRTAGNAAVVQLLRRAGHLGTQAQQEHQHGDGCGHRQTGEAPVQRSAVHEVLNSGGRPLDEVTRTDMEGRLGADFSDVRIHDGITAQRSAAEIGARAYTSGNHVVIGAGGADKHTLAHELTHVIQQRQGPVAGTDNGAGLRVSDPGDRYERAAEENANRAMATSPGIAQSLQRHADPAPAQAPAPSVQRAYNYENPEDPQNLLTVEHWEREAGVTGTKGRKAEVLTKAQNRVDSSGTSGGGKGSSSKGSSSKAKNKASGSKASSSKGSSSSSQPEEQERTIGTIITDIGPGLLAELATKPASAEQLKLYRAMSPLEASSILSYWGTKRQGDTHEFVKSRSGSASDFRKRGHVGMTIGKHLGDIGQAEEYHGRQAAGYEVLLEFELKPGAHEELFKPKHMALGPSYKTELIREAHARSAGDGETPEEFKEATVNEGLRQGYIGVKAEDTEPFSISLAQGGTPAARQVGASQLLFELLIQRITVKGIKGEGIPDHRDVAVGHAVDAYREQSDE</sequence>
<feature type="compositionally biased region" description="Basic and acidic residues" evidence="1">
    <location>
        <begin position="74"/>
        <end position="86"/>
    </location>
</feature>
<dbReference type="Pfam" id="PF13699">
    <property type="entry name" value="eCIS_core"/>
    <property type="match status" value="1"/>
</dbReference>
<proteinExistence type="predicted"/>
<evidence type="ECO:0000313" key="4">
    <source>
        <dbReference type="Proteomes" id="UP000317940"/>
    </source>
</evidence>
<name>A0A561UIY1_9ACTN</name>
<organism evidence="3 4">
    <name type="scientific">Kitasatospora viridis</name>
    <dbReference type="NCBI Taxonomy" id="281105"/>
    <lineage>
        <taxon>Bacteria</taxon>
        <taxon>Bacillati</taxon>
        <taxon>Actinomycetota</taxon>
        <taxon>Actinomycetes</taxon>
        <taxon>Kitasatosporales</taxon>
        <taxon>Streptomycetaceae</taxon>
        <taxon>Kitasatospora</taxon>
    </lineage>
</organism>
<gene>
    <name evidence="3" type="ORF">FHX73_113142</name>
</gene>